<dbReference type="InterPro" id="IPR007607">
    <property type="entry name" value="BacA/B"/>
</dbReference>
<sequence length="287" mass="30644">MTVVGDITCRGLVRIDGVVQGRIHGQRLVIGSTGRVFGEAELQQLNCFGTFEGRIQVERLHLQASARLQGTIVVEELAVAAGARIDSAVHGREAWLLGRAAVDQVTQGDAMVPATGEGERVSATPGPTNELKGLLAALQRGSRLLVVIDDDEERRACFLGLAKERFSSHYRVVTLLDPRGTVQDLFSRIAAHQGVAVADDVDAVMLGKAVCRELSGTGRGLVLIDNAESMFPATLEGLLRVLAEIPLATAPQVILLGGQELHKIQDLQSLAETLGVPDCLFDLSSTR</sequence>
<dbReference type="Pfam" id="PF04519">
    <property type="entry name" value="Bactofilin"/>
    <property type="match status" value="1"/>
</dbReference>
<name>A0ABM7WEM3_9BACT</name>
<evidence type="ECO:0000256" key="1">
    <source>
        <dbReference type="ARBA" id="ARBA00044755"/>
    </source>
</evidence>
<keyword evidence="3" id="KW-1185">Reference proteome</keyword>
<gene>
    <name evidence="2" type="ORF">DPPLL_38110</name>
</gene>
<organism evidence="2 3">
    <name type="scientific">Desulfofustis limnaeus</name>
    <dbReference type="NCBI Taxonomy" id="2740163"/>
    <lineage>
        <taxon>Bacteria</taxon>
        <taxon>Pseudomonadati</taxon>
        <taxon>Thermodesulfobacteriota</taxon>
        <taxon>Desulfobulbia</taxon>
        <taxon>Desulfobulbales</taxon>
        <taxon>Desulfocapsaceae</taxon>
        <taxon>Desulfofustis</taxon>
    </lineage>
</organism>
<protein>
    <recommendedName>
        <fullName evidence="4">DUF342 domain-containing protein</fullName>
    </recommendedName>
</protein>
<reference evidence="2 3" key="1">
    <citation type="submission" date="2022-01" db="EMBL/GenBank/DDBJ databases">
        <title>Desulfofustis limnae sp. nov., a novel mesophilic sulfate-reducing bacterium isolated from marsh soil.</title>
        <authorList>
            <person name="Watanabe M."/>
            <person name="Takahashi A."/>
            <person name="Kojima H."/>
            <person name="Fukui M."/>
        </authorList>
    </citation>
    <scope>NUCLEOTIDE SEQUENCE [LARGE SCALE GENOMIC DNA]</scope>
    <source>
        <strain evidence="2 3">PPLL</strain>
    </source>
</reference>
<dbReference type="Proteomes" id="UP000830055">
    <property type="component" value="Chromosome"/>
</dbReference>
<dbReference type="PANTHER" id="PTHR35024">
    <property type="entry name" value="HYPOTHETICAL CYTOSOLIC PROTEIN"/>
    <property type="match status" value="1"/>
</dbReference>
<evidence type="ECO:0008006" key="4">
    <source>
        <dbReference type="Google" id="ProtNLM"/>
    </source>
</evidence>
<evidence type="ECO:0000313" key="3">
    <source>
        <dbReference type="Proteomes" id="UP000830055"/>
    </source>
</evidence>
<dbReference type="EMBL" id="AP025516">
    <property type="protein sequence ID" value="BDD89446.1"/>
    <property type="molecule type" value="Genomic_DNA"/>
</dbReference>
<dbReference type="PANTHER" id="PTHR35024:SF4">
    <property type="entry name" value="POLYMER-FORMING CYTOSKELETAL PROTEIN"/>
    <property type="match status" value="1"/>
</dbReference>
<proteinExistence type="inferred from homology"/>
<accession>A0ABM7WEM3</accession>
<comment type="similarity">
    <text evidence="1">Belongs to the bactofilin family.</text>
</comment>
<evidence type="ECO:0000313" key="2">
    <source>
        <dbReference type="EMBL" id="BDD89446.1"/>
    </source>
</evidence>